<protein>
    <submittedName>
        <fullName evidence="1">Uncharacterized protein</fullName>
    </submittedName>
</protein>
<dbReference type="EMBL" id="LFRF01000040">
    <property type="protein sequence ID" value="KND87178.1"/>
    <property type="molecule type" value="Genomic_DNA"/>
</dbReference>
<accession>A0A0L0MZ61</accession>
<sequence length="77" mass="8806">MKNIPSFSWNSYAVSRQRNASGSRLMLDELRHLRQELGMLFSVTLAAVLLPELCSQTEFYRSRSISSVKGFHVSDRV</sequence>
<dbReference type="AlphaFoldDB" id="A0A0L0MZ61"/>
<evidence type="ECO:0000313" key="1">
    <source>
        <dbReference type="EMBL" id="KND87178.1"/>
    </source>
</evidence>
<organism evidence="1 2">
    <name type="scientific">Tolypocladium ophioglossoides (strain CBS 100239)</name>
    <name type="common">Snaketongue truffleclub</name>
    <name type="synonym">Elaphocordyceps ophioglossoides</name>
    <dbReference type="NCBI Taxonomy" id="1163406"/>
    <lineage>
        <taxon>Eukaryota</taxon>
        <taxon>Fungi</taxon>
        <taxon>Dikarya</taxon>
        <taxon>Ascomycota</taxon>
        <taxon>Pezizomycotina</taxon>
        <taxon>Sordariomycetes</taxon>
        <taxon>Hypocreomycetidae</taxon>
        <taxon>Hypocreales</taxon>
        <taxon>Ophiocordycipitaceae</taxon>
        <taxon>Tolypocladium</taxon>
    </lineage>
</organism>
<gene>
    <name evidence="1" type="ORF">TOPH_08147</name>
</gene>
<reference evidence="1 2" key="1">
    <citation type="journal article" date="2015" name="BMC Genomics">
        <title>The genome of the truffle-parasite Tolypocladium ophioglossoides and the evolution of antifungal peptaibiotics.</title>
        <authorList>
            <person name="Quandt C.A."/>
            <person name="Bushley K.E."/>
            <person name="Spatafora J.W."/>
        </authorList>
    </citation>
    <scope>NUCLEOTIDE SEQUENCE [LARGE SCALE GENOMIC DNA]</scope>
    <source>
        <strain evidence="1 2">CBS 100239</strain>
    </source>
</reference>
<dbReference type="Proteomes" id="UP000036947">
    <property type="component" value="Unassembled WGS sequence"/>
</dbReference>
<evidence type="ECO:0000313" key="2">
    <source>
        <dbReference type="Proteomes" id="UP000036947"/>
    </source>
</evidence>
<proteinExistence type="predicted"/>
<keyword evidence="2" id="KW-1185">Reference proteome</keyword>
<name>A0A0L0MZ61_TOLOC</name>
<comment type="caution">
    <text evidence="1">The sequence shown here is derived from an EMBL/GenBank/DDBJ whole genome shotgun (WGS) entry which is preliminary data.</text>
</comment>